<dbReference type="EMBL" id="GBXM01060273">
    <property type="protein sequence ID" value="JAH48304.1"/>
    <property type="molecule type" value="Transcribed_RNA"/>
</dbReference>
<protein>
    <submittedName>
        <fullName evidence="1">Uncharacterized protein</fullName>
    </submittedName>
</protein>
<reference evidence="1" key="1">
    <citation type="submission" date="2014-11" db="EMBL/GenBank/DDBJ databases">
        <authorList>
            <person name="Amaro Gonzalez C."/>
        </authorList>
    </citation>
    <scope>NUCLEOTIDE SEQUENCE</scope>
</reference>
<organism evidence="1">
    <name type="scientific">Anguilla anguilla</name>
    <name type="common">European freshwater eel</name>
    <name type="synonym">Muraena anguilla</name>
    <dbReference type="NCBI Taxonomy" id="7936"/>
    <lineage>
        <taxon>Eukaryota</taxon>
        <taxon>Metazoa</taxon>
        <taxon>Chordata</taxon>
        <taxon>Craniata</taxon>
        <taxon>Vertebrata</taxon>
        <taxon>Euteleostomi</taxon>
        <taxon>Actinopterygii</taxon>
        <taxon>Neopterygii</taxon>
        <taxon>Teleostei</taxon>
        <taxon>Anguilliformes</taxon>
        <taxon>Anguillidae</taxon>
        <taxon>Anguilla</taxon>
    </lineage>
</organism>
<proteinExistence type="predicted"/>
<sequence length="29" mass="3155">MAGLSHPTLPAKIAYRGAITKHKHIESIL</sequence>
<reference evidence="1" key="2">
    <citation type="journal article" date="2015" name="Fish Shellfish Immunol.">
        <title>Early steps in the European eel (Anguilla anguilla)-Vibrio vulnificus interaction in the gills: Role of the RtxA13 toxin.</title>
        <authorList>
            <person name="Callol A."/>
            <person name="Pajuelo D."/>
            <person name="Ebbesson L."/>
            <person name="Teles M."/>
            <person name="MacKenzie S."/>
            <person name="Amaro C."/>
        </authorList>
    </citation>
    <scope>NUCLEOTIDE SEQUENCE</scope>
</reference>
<evidence type="ECO:0000313" key="1">
    <source>
        <dbReference type="EMBL" id="JAH48304.1"/>
    </source>
</evidence>
<name>A0A0E9T408_ANGAN</name>
<dbReference type="AlphaFoldDB" id="A0A0E9T408"/>
<accession>A0A0E9T408</accession>